<evidence type="ECO:0000259" key="2">
    <source>
        <dbReference type="PROSITE" id="PS50943"/>
    </source>
</evidence>
<dbReference type="Proteomes" id="UP000216024">
    <property type="component" value="Unassembled WGS sequence"/>
</dbReference>
<evidence type="ECO:0000313" key="4">
    <source>
        <dbReference type="Proteomes" id="UP000216024"/>
    </source>
</evidence>
<dbReference type="SUPFAM" id="SSF47413">
    <property type="entry name" value="lambda repressor-like DNA-binding domains"/>
    <property type="match status" value="1"/>
</dbReference>
<evidence type="ECO:0000256" key="1">
    <source>
        <dbReference type="ARBA" id="ARBA00023125"/>
    </source>
</evidence>
<name>A0A267MNK7_9FIRM</name>
<dbReference type="EMBL" id="NIBG01000001">
    <property type="protein sequence ID" value="PAB60982.1"/>
    <property type="molecule type" value="Genomic_DNA"/>
</dbReference>
<dbReference type="SMART" id="SM00530">
    <property type="entry name" value="HTH_XRE"/>
    <property type="match status" value="1"/>
</dbReference>
<dbReference type="PROSITE" id="PS50943">
    <property type="entry name" value="HTH_CROC1"/>
    <property type="match status" value="1"/>
</dbReference>
<keyword evidence="4" id="KW-1185">Reference proteome</keyword>
<comment type="caution">
    <text evidence="3">The sequence shown here is derived from an EMBL/GenBank/DDBJ whole genome shotgun (WGS) entry which is preliminary data.</text>
</comment>
<evidence type="ECO:0000313" key="3">
    <source>
        <dbReference type="EMBL" id="PAB60982.1"/>
    </source>
</evidence>
<keyword evidence="1" id="KW-0238">DNA-binding</keyword>
<sequence>MGVGNKLKEIRLKEYMLDNKSEFAKILDVSIQTYTKWENGNTVPPIERALKISEKLNRTINDIWYLEK</sequence>
<dbReference type="PANTHER" id="PTHR46558">
    <property type="entry name" value="TRACRIPTIONAL REGULATORY PROTEIN-RELATED-RELATED"/>
    <property type="match status" value="1"/>
</dbReference>
<organism evidence="3 4">
    <name type="scientific">Anaeromicrobium sediminis</name>
    <dbReference type="NCBI Taxonomy" id="1478221"/>
    <lineage>
        <taxon>Bacteria</taxon>
        <taxon>Bacillati</taxon>
        <taxon>Bacillota</taxon>
        <taxon>Clostridia</taxon>
        <taxon>Peptostreptococcales</taxon>
        <taxon>Thermotaleaceae</taxon>
        <taxon>Anaeromicrobium</taxon>
    </lineage>
</organism>
<dbReference type="CDD" id="cd00093">
    <property type="entry name" value="HTH_XRE"/>
    <property type="match status" value="1"/>
</dbReference>
<dbReference type="OrthoDB" id="1928437at2"/>
<protein>
    <submittedName>
        <fullName evidence="3">Transcriptional regulator</fullName>
    </submittedName>
</protein>
<gene>
    <name evidence="3" type="ORF">CCE28_00690</name>
</gene>
<dbReference type="InterPro" id="IPR010982">
    <property type="entry name" value="Lambda_DNA-bd_dom_sf"/>
</dbReference>
<dbReference type="Pfam" id="PF01381">
    <property type="entry name" value="HTH_3"/>
    <property type="match status" value="1"/>
</dbReference>
<accession>A0A267MNK7</accession>
<proteinExistence type="predicted"/>
<feature type="domain" description="HTH cro/C1-type" evidence="2">
    <location>
        <begin position="12"/>
        <end position="63"/>
    </location>
</feature>
<dbReference type="PANTHER" id="PTHR46558:SF11">
    <property type="entry name" value="HTH-TYPE TRANSCRIPTIONAL REGULATOR XRE"/>
    <property type="match status" value="1"/>
</dbReference>
<dbReference type="GO" id="GO:0003677">
    <property type="term" value="F:DNA binding"/>
    <property type="evidence" value="ECO:0007669"/>
    <property type="project" value="UniProtKB-KW"/>
</dbReference>
<dbReference type="InterPro" id="IPR001387">
    <property type="entry name" value="Cro/C1-type_HTH"/>
</dbReference>
<dbReference type="AlphaFoldDB" id="A0A267MNK7"/>
<reference evidence="3 4" key="1">
    <citation type="submission" date="2017-06" db="EMBL/GenBank/DDBJ databases">
        <title>Draft genome sequence of anaerobic fermentative bacterium Anaeromicrobium sediminis DY2726D isolated from West Pacific Ocean sediments.</title>
        <authorList>
            <person name="Zeng X."/>
        </authorList>
    </citation>
    <scope>NUCLEOTIDE SEQUENCE [LARGE SCALE GENOMIC DNA]</scope>
    <source>
        <strain evidence="3 4">DY2726D</strain>
    </source>
</reference>
<dbReference type="Gene3D" id="1.10.260.40">
    <property type="entry name" value="lambda repressor-like DNA-binding domains"/>
    <property type="match status" value="1"/>
</dbReference>
<dbReference type="RefSeq" id="WP_095129959.1">
    <property type="nucleotide sequence ID" value="NZ_NIBG01000001.1"/>
</dbReference>